<evidence type="ECO:0000256" key="2">
    <source>
        <dbReference type="PROSITE-ProRule" id="PRU00607"/>
    </source>
</evidence>
<keyword evidence="4" id="KW-1185">Reference proteome</keyword>
<dbReference type="Proteomes" id="UP000230750">
    <property type="component" value="Unassembled WGS sequence"/>
</dbReference>
<dbReference type="EMBL" id="MRZV01000175">
    <property type="protein sequence ID" value="PIK56471.1"/>
    <property type="molecule type" value="Genomic_DNA"/>
</dbReference>
<dbReference type="AlphaFoldDB" id="A0A2G8L888"/>
<gene>
    <name evidence="3" type="ORF">BSL78_06634</name>
</gene>
<dbReference type="Gene3D" id="3.40.50.880">
    <property type="match status" value="1"/>
</dbReference>
<comment type="caution">
    <text evidence="3">The sequence shown here is derived from an EMBL/GenBank/DDBJ whole genome shotgun (WGS) entry which is preliminary data.</text>
</comment>
<dbReference type="PANTHER" id="PTHR11315:SF0">
    <property type="entry name" value="FOLATE GAMMA-GLUTAMYL HYDROLASE"/>
    <property type="match status" value="1"/>
</dbReference>
<dbReference type="InterPro" id="IPR029062">
    <property type="entry name" value="Class_I_gatase-like"/>
</dbReference>
<protein>
    <recommendedName>
        <fullName evidence="2">folate gamma-glutamyl hydrolase</fullName>
        <ecNumber evidence="2">3.4.19.9</ecNumber>
    </recommendedName>
</protein>
<name>A0A2G8L888_STIJA</name>
<accession>A0A2G8L888</accession>
<feature type="active site" description="Proton donor" evidence="1">
    <location>
        <position position="166"/>
    </location>
</feature>
<organism evidence="3 4">
    <name type="scientific">Stichopus japonicus</name>
    <name type="common">Sea cucumber</name>
    <dbReference type="NCBI Taxonomy" id="307972"/>
    <lineage>
        <taxon>Eukaryota</taxon>
        <taxon>Metazoa</taxon>
        <taxon>Echinodermata</taxon>
        <taxon>Eleutherozoa</taxon>
        <taxon>Echinozoa</taxon>
        <taxon>Holothuroidea</taxon>
        <taxon>Aspidochirotacea</taxon>
        <taxon>Aspidochirotida</taxon>
        <taxon>Stichopodidae</taxon>
        <taxon>Apostichopus</taxon>
    </lineage>
</organism>
<dbReference type="GO" id="GO:0034722">
    <property type="term" value="F:gamma-glutamyl-peptidase activity"/>
    <property type="evidence" value="ECO:0007669"/>
    <property type="project" value="UniProtKB-UniRule"/>
</dbReference>
<feature type="active site" evidence="2">
    <location>
        <position position="166"/>
    </location>
</feature>
<dbReference type="EC" id="3.4.19.9" evidence="2"/>
<comment type="catalytic activity">
    <reaction evidence="2">
        <text>(6S)-5,6,7,8-tetrahydrofolyl-(gamma-L-Glu)(n) + (n-1) H2O = (6S)-5,6,7,8-tetrahydrofolate + (n-1) L-glutamate</text>
        <dbReference type="Rhea" id="RHEA:56784"/>
        <dbReference type="Rhea" id="RHEA-COMP:14738"/>
        <dbReference type="ChEBI" id="CHEBI:15377"/>
        <dbReference type="ChEBI" id="CHEBI:29985"/>
        <dbReference type="ChEBI" id="CHEBI:57453"/>
        <dbReference type="ChEBI" id="CHEBI:141005"/>
        <dbReference type="EC" id="3.4.19.9"/>
    </reaction>
</comment>
<dbReference type="SUPFAM" id="SSF52317">
    <property type="entry name" value="Class I glutamine amidotransferase-like"/>
    <property type="match status" value="1"/>
</dbReference>
<dbReference type="GO" id="GO:0046900">
    <property type="term" value="P:tetrahydrofolylpolyglutamate metabolic process"/>
    <property type="evidence" value="ECO:0007669"/>
    <property type="project" value="TreeGrafter"/>
</dbReference>
<feature type="active site" description="Nucleophile" evidence="1 2">
    <location>
        <position position="54"/>
    </location>
</feature>
<sequence>MTRVQEHLGRIVFPGGGTKVFGTQTGIGRSAAYMFEYAKESFDKGDYFVVYGICFGFELLAMLRDDFSCLTTNLSASDISLPLNFTQGYEKSRMFGKAPEDIISILSTQNVTFNAHRKGVTTTTFNQNHKLNSFYQDLSTNKDKNGQEFISSMEAYEYPIYGTQWHPEKNPFEWNMHSEKNIPHSGDAVKVSQYMAEFIVSEARKSNHSFSSQEEEQKALIYNYQPFYTGDIYIMEQCYVFK</sequence>
<dbReference type="GO" id="GO:0005773">
    <property type="term" value="C:vacuole"/>
    <property type="evidence" value="ECO:0007669"/>
    <property type="project" value="TreeGrafter"/>
</dbReference>
<keyword evidence="2 3" id="KW-0378">Hydrolase</keyword>
<dbReference type="PROSITE" id="PS51273">
    <property type="entry name" value="GATASE_TYPE_1"/>
    <property type="match status" value="1"/>
</dbReference>
<evidence type="ECO:0000256" key="1">
    <source>
        <dbReference type="PIRSR" id="PIRSR615527-1"/>
    </source>
</evidence>
<evidence type="ECO:0000313" key="3">
    <source>
        <dbReference type="EMBL" id="PIK56471.1"/>
    </source>
</evidence>
<dbReference type="PROSITE" id="PS51275">
    <property type="entry name" value="PEPTIDASE_C26_GGH"/>
    <property type="match status" value="1"/>
</dbReference>
<reference evidence="3 4" key="1">
    <citation type="journal article" date="2017" name="PLoS Biol.">
        <title>The sea cucumber genome provides insights into morphological evolution and visceral regeneration.</title>
        <authorList>
            <person name="Zhang X."/>
            <person name="Sun L."/>
            <person name="Yuan J."/>
            <person name="Sun Y."/>
            <person name="Gao Y."/>
            <person name="Zhang L."/>
            <person name="Li S."/>
            <person name="Dai H."/>
            <person name="Hamel J.F."/>
            <person name="Liu C."/>
            <person name="Yu Y."/>
            <person name="Liu S."/>
            <person name="Lin W."/>
            <person name="Guo K."/>
            <person name="Jin S."/>
            <person name="Xu P."/>
            <person name="Storey K.B."/>
            <person name="Huan P."/>
            <person name="Zhang T."/>
            <person name="Zhou Y."/>
            <person name="Zhang J."/>
            <person name="Lin C."/>
            <person name="Li X."/>
            <person name="Xing L."/>
            <person name="Huo D."/>
            <person name="Sun M."/>
            <person name="Wang L."/>
            <person name="Mercier A."/>
            <person name="Li F."/>
            <person name="Yang H."/>
            <person name="Xiang J."/>
        </authorList>
    </citation>
    <scope>NUCLEOTIDE SEQUENCE [LARGE SCALE GENOMIC DNA]</scope>
    <source>
        <strain evidence="3">Shaxun</strain>
        <tissue evidence="3">Muscle</tissue>
    </source>
</reference>
<dbReference type="PANTHER" id="PTHR11315">
    <property type="entry name" value="PROTEASE FAMILY C26 GAMMA-GLUTAMYL HYDROLASE"/>
    <property type="match status" value="1"/>
</dbReference>
<dbReference type="STRING" id="307972.A0A2G8L888"/>
<dbReference type="OrthoDB" id="64220at2759"/>
<evidence type="ECO:0000313" key="4">
    <source>
        <dbReference type="Proteomes" id="UP000230750"/>
    </source>
</evidence>
<dbReference type="InterPro" id="IPR015527">
    <property type="entry name" value="Pept_C26_g-glut_hydrolase"/>
</dbReference>
<proteinExistence type="predicted"/>